<sequence>MHRTCEKGGNWCPPDAPFCINRTEKYNRGFCTAACEKGGYYCQNSAESCEAGKCCVPRNGDCERNPNCCAGTHCDGSGICVAN</sequence>
<protein>
    <submittedName>
        <fullName evidence="1">Uncharacterized protein</fullName>
    </submittedName>
</protein>
<dbReference type="Proteomes" id="UP000215127">
    <property type="component" value="Chromosome 2"/>
</dbReference>
<evidence type="ECO:0000313" key="2">
    <source>
        <dbReference type="Proteomes" id="UP000215127"/>
    </source>
</evidence>
<name>A0A1X7RJS6_ZYMT9</name>
<proteinExistence type="predicted"/>
<gene>
    <name evidence="1" type="ORF">ZT3D7_G2811</name>
</gene>
<keyword evidence="2" id="KW-1185">Reference proteome</keyword>
<evidence type="ECO:0000313" key="1">
    <source>
        <dbReference type="EMBL" id="SMQ47663.1"/>
    </source>
</evidence>
<dbReference type="EMBL" id="LT853693">
    <property type="protein sequence ID" value="SMQ47663.1"/>
    <property type="molecule type" value="Genomic_DNA"/>
</dbReference>
<dbReference type="AlphaFoldDB" id="A0A1X7RJS6"/>
<reference evidence="1 2" key="1">
    <citation type="submission" date="2016-06" db="EMBL/GenBank/DDBJ databases">
        <authorList>
            <person name="Kjaerup R.B."/>
            <person name="Dalgaard T.S."/>
            <person name="Juul-Madsen H.R."/>
        </authorList>
    </citation>
    <scope>NUCLEOTIDE SEQUENCE [LARGE SCALE GENOMIC DNA]</scope>
</reference>
<organism evidence="1 2">
    <name type="scientific">Zymoseptoria tritici (strain ST99CH_3D7)</name>
    <dbReference type="NCBI Taxonomy" id="1276538"/>
    <lineage>
        <taxon>Eukaryota</taxon>
        <taxon>Fungi</taxon>
        <taxon>Dikarya</taxon>
        <taxon>Ascomycota</taxon>
        <taxon>Pezizomycotina</taxon>
        <taxon>Dothideomycetes</taxon>
        <taxon>Dothideomycetidae</taxon>
        <taxon>Mycosphaerellales</taxon>
        <taxon>Mycosphaerellaceae</taxon>
        <taxon>Zymoseptoria</taxon>
    </lineage>
</organism>
<accession>A0A1X7RJS6</accession>